<feature type="domain" description="Enoyl reductase (ER)" evidence="7">
    <location>
        <begin position="12"/>
        <end position="332"/>
    </location>
</feature>
<evidence type="ECO:0000259" key="7">
    <source>
        <dbReference type="SMART" id="SM00829"/>
    </source>
</evidence>
<dbReference type="GO" id="GO:0005737">
    <property type="term" value="C:cytoplasm"/>
    <property type="evidence" value="ECO:0007669"/>
    <property type="project" value="TreeGrafter"/>
</dbReference>
<evidence type="ECO:0000313" key="12">
    <source>
        <dbReference type="Proteomes" id="UP000623307"/>
    </source>
</evidence>
<dbReference type="EMBL" id="CP069811">
    <property type="protein sequence ID" value="QRQ91685.1"/>
    <property type="molecule type" value="Genomic_DNA"/>
</dbReference>
<dbReference type="RefSeq" id="WP_063239467.1">
    <property type="nucleotide sequence ID" value="NZ_CP069809.1"/>
</dbReference>
<dbReference type="GO" id="GO:0004022">
    <property type="term" value="F:alcohol dehydrogenase (NAD+) activity"/>
    <property type="evidence" value="ECO:0007669"/>
    <property type="project" value="UniProtKB-EC"/>
</dbReference>
<proteinExistence type="inferred from homology"/>
<dbReference type="CDD" id="cd08298">
    <property type="entry name" value="CAD2"/>
    <property type="match status" value="1"/>
</dbReference>
<evidence type="ECO:0000256" key="2">
    <source>
        <dbReference type="ARBA" id="ARBA00008072"/>
    </source>
</evidence>
<dbReference type="InterPro" id="IPR014187">
    <property type="entry name" value="ADH_Zn_typ-2"/>
</dbReference>
<dbReference type="SUPFAM" id="SSF50129">
    <property type="entry name" value="GroES-like"/>
    <property type="match status" value="1"/>
</dbReference>
<keyword evidence="4" id="KW-0479">Metal-binding</keyword>
<dbReference type="InterPro" id="IPR011032">
    <property type="entry name" value="GroES-like_sf"/>
</dbReference>
<dbReference type="Gene3D" id="3.40.50.720">
    <property type="entry name" value="NAD(P)-binding Rossmann-like Domain"/>
    <property type="match status" value="1"/>
</dbReference>
<reference evidence="11" key="2">
    <citation type="submission" date="2018-01" db="EMBL/GenBank/DDBJ databases">
        <authorList>
            <person name="Gaut B.S."/>
            <person name="Morton B.R."/>
            <person name="Clegg M.T."/>
            <person name="Duvall M.R."/>
        </authorList>
    </citation>
    <scope>NUCLEOTIDE SEQUENCE [LARGE SCALE GENOMIC DNA]</scope>
</reference>
<evidence type="ECO:0000313" key="9">
    <source>
        <dbReference type="EMBL" id="SPC05189.1"/>
    </source>
</evidence>
<accession>A0A375GCQ7</accession>
<evidence type="ECO:0000313" key="11">
    <source>
        <dbReference type="Proteomes" id="UP000256862"/>
    </source>
</evidence>
<dbReference type="PROSITE" id="PS00059">
    <property type="entry name" value="ADH_ZINC"/>
    <property type="match status" value="1"/>
</dbReference>
<reference evidence="8 12" key="3">
    <citation type="submission" date="2021-02" db="EMBL/GenBank/DDBJ databases">
        <title>Complete Genome Sequence of Cupriavidus oxalaticus Strain Ox1, a Soil Oxalate-Degrading Species.</title>
        <authorList>
            <person name="Palmieri F."/>
            <person name="Udriet P."/>
            <person name="Deuasquier M."/>
            <person name="Beaudoing E."/>
            <person name="Johnson S.L."/>
            <person name="Davenport K.W."/>
            <person name="Chain P.S."/>
            <person name="Bindschedler S."/>
            <person name="Junier P."/>
        </authorList>
    </citation>
    <scope>NUCLEOTIDE SEQUENCE [LARGE SCALE GENOMIC DNA]</scope>
    <source>
        <strain evidence="8 12">Ox1</strain>
    </source>
</reference>
<dbReference type="EMBL" id="OGUS01000004">
    <property type="protein sequence ID" value="SPC05189.1"/>
    <property type="molecule type" value="Genomic_DNA"/>
</dbReference>
<evidence type="ECO:0000256" key="4">
    <source>
        <dbReference type="ARBA" id="ARBA00022723"/>
    </source>
</evidence>
<dbReference type="NCBIfam" id="TIGR02822">
    <property type="entry name" value="adh_fam_2"/>
    <property type="match status" value="1"/>
</dbReference>
<dbReference type="PANTHER" id="PTHR42940">
    <property type="entry name" value="ALCOHOL DEHYDROGENASE 1-RELATED"/>
    <property type="match status" value="1"/>
</dbReference>
<sequence length="336" mass="35545">MPETMRAMQYAGAGQPLALVRVPVPEPGPGEVRIAVAACGVCRTDLHIVDGDLRHPKPALIPGHEIVGRVDACGAGVTAFRPGDRVGVPWLGHTCGHCRYCLRHHENLCDAPLFTGYTRDGGYAEYVVADSKYCFGIPPAYDDEHAAPLLCAGLIGYRTLRMAGPAADARRLGIYGFGAAAHLVSQIAVAQGREVFAFTRAGDTGAQQLAYQTGACWAGSSDHQPPALLDAALIFAPVGALVPKALRAVDKGGTVVCGGIHMSDIPSMPYELLWEERRLCSVANLTRADGIALMEVAARTLLHTHTTAYPLEQANAALADLRDGRISGAAVLQIDH</sequence>
<keyword evidence="6 10" id="KW-0560">Oxidoreductase</keyword>
<evidence type="ECO:0000313" key="8">
    <source>
        <dbReference type="EMBL" id="QRQ91685.1"/>
    </source>
</evidence>
<comment type="cofactor">
    <cofactor evidence="1">
        <name>Zn(2+)</name>
        <dbReference type="ChEBI" id="CHEBI:29105"/>
    </cofactor>
</comment>
<dbReference type="InterPro" id="IPR013154">
    <property type="entry name" value="ADH-like_N"/>
</dbReference>
<protein>
    <recommendedName>
        <fullName evidence="3">alcohol dehydrogenase</fullName>
        <ecNumber evidence="3">1.1.1.1</ecNumber>
    </recommendedName>
</protein>
<reference evidence="10" key="1">
    <citation type="submission" date="2018-01" db="EMBL/GenBank/DDBJ databases">
        <authorList>
            <person name="Clerissi C."/>
        </authorList>
    </citation>
    <scope>NUCLEOTIDE SEQUENCE</scope>
    <source>
        <strain evidence="10">Cupriavidus oxalaticus LMG 2235</strain>
    </source>
</reference>
<comment type="similarity">
    <text evidence="2">Belongs to the zinc-containing alcohol dehydrogenase family.</text>
</comment>
<keyword evidence="5" id="KW-0862">Zinc</keyword>
<organism evidence="10">
    <name type="scientific">Cupriavidus oxalaticus</name>
    <dbReference type="NCBI Taxonomy" id="96344"/>
    <lineage>
        <taxon>Bacteria</taxon>
        <taxon>Pseudomonadati</taxon>
        <taxon>Pseudomonadota</taxon>
        <taxon>Betaproteobacteria</taxon>
        <taxon>Burkholderiales</taxon>
        <taxon>Burkholderiaceae</taxon>
        <taxon>Cupriavidus</taxon>
    </lineage>
</organism>
<dbReference type="PANTHER" id="PTHR42940:SF8">
    <property type="entry name" value="VACUOLAR PROTEIN SORTING-ASSOCIATED PROTEIN 11"/>
    <property type="match status" value="1"/>
</dbReference>
<evidence type="ECO:0000256" key="1">
    <source>
        <dbReference type="ARBA" id="ARBA00001947"/>
    </source>
</evidence>
<dbReference type="OrthoDB" id="9771084at2"/>
<gene>
    <name evidence="10" type="primary">adhA</name>
    <name evidence="10" type="ORF">CO2235_MP10289</name>
    <name evidence="9" type="ORF">CO2235_U1010143</name>
    <name evidence="8" type="ORF">JTE92_01735</name>
</gene>
<dbReference type="GeneID" id="303488215"/>
<dbReference type="Proteomes" id="UP000256862">
    <property type="component" value="Plasmid CO2235_mp"/>
</dbReference>
<dbReference type="InterPro" id="IPR002328">
    <property type="entry name" value="ADH_Zn_CS"/>
</dbReference>
<dbReference type="EMBL" id="OGUS01000132">
    <property type="protein sequence ID" value="SPC17999.1"/>
    <property type="molecule type" value="Genomic_DNA"/>
</dbReference>
<evidence type="ECO:0000256" key="6">
    <source>
        <dbReference type="ARBA" id="ARBA00023002"/>
    </source>
</evidence>
<dbReference type="InterPro" id="IPR036291">
    <property type="entry name" value="NAD(P)-bd_dom_sf"/>
</dbReference>
<evidence type="ECO:0000256" key="3">
    <source>
        <dbReference type="ARBA" id="ARBA00013190"/>
    </source>
</evidence>
<dbReference type="EC" id="1.1.1.1" evidence="3"/>
<dbReference type="SUPFAM" id="SSF51735">
    <property type="entry name" value="NAD(P)-binding Rossmann-fold domains"/>
    <property type="match status" value="1"/>
</dbReference>
<dbReference type="AlphaFoldDB" id="A0A375GCQ7"/>
<dbReference type="Pfam" id="PF08240">
    <property type="entry name" value="ADH_N"/>
    <property type="match status" value="1"/>
</dbReference>
<keyword evidence="12" id="KW-1185">Reference proteome</keyword>
<name>A0A375GCQ7_9BURK</name>
<dbReference type="SMART" id="SM00829">
    <property type="entry name" value="PKS_ER"/>
    <property type="match status" value="1"/>
</dbReference>
<dbReference type="Proteomes" id="UP000623307">
    <property type="component" value="Chromosome 1"/>
</dbReference>
<dbReference type="InterPro" id="IPR020843">
    <property type="entry name" value="ER"/>
</dbReference>
<dbReference type="Gene3D" id="3.90.180.10">
    <property type="entry name" value="Medium-chain alcohol dehydrogenases, catalytic domain"/>
    <property type="match status" value="1"/>
</dbReference>
<evidence type="ECO:0000313" key="10">
    <source>
        <dbReference type="EMBL" id="SPC17999.1"/>
    </source>
</evidence>
<dbReference type="GO" id="GO:0008270">
    <property type="term" value="F:zinc ion binding"/>
    <property type="evidence" value="ECO:0007669"/>
    <property type="project" value="InterPro"/>
</dbReference>
<evidence type="ECO:0000256" key="5">
    <source>
        <dbReference type="ARBA" id="ARBA00022833"/>
    </source>
</evidence>